<evidence type="ECO:0000256" key="8">
    <source>
        <dbReference type="HAMAP-Rule" id="MF_01309"/>
    </source>
</evidence>
<dbReference type="GO" id="GO:0019843">
    <property type="term" value="F:rRNA binding"/>
    <property type="evidence" value="ECO:0007669"/>
    <property type="project" value="UniProtKB-UniRule"/>
</dbReference>
<comment type="subunit">
    <text evidence="8">Part of the 30S ribosomal subunit. Forms a tight complex with proteins S10 and S14.</text>
</comment>
<evidence type="ECO:0000256" key="7">
    <source>
        <dbReference type="ARBA" id="ARBA00035257"/>
    </source>
</evidence>
<evidence type="ECO:0000256" key="1">
    <source>
        <dbReference type="ARBA" id="ARBA00010761"/>
    </source>
</evidence>
<accession>A0A2J0LDF9</accession>
<dbReference type="InterPro" id="IPR009019">
    <property type="entry name" value="KH_sf_prok-type"/>
</dbReference>
<dbReference type="SUPFAM" id="SSF54821">
    <property type="entry name" value="Ribosomal protein S3 C-terminal domain"/>
    <property type="match status" value="1"/>
</dbReference>
<evidence type="ECO:0000313" key="12">
    <source>
        <dbReference type="Proteomes" id="UP000231267"/>
    </source>
</evidence>
<dbReference type="PROSITE" id="PS00548">
    <property type="entry name" value="RIBOSOMAL_S3"/>
    <property type="match status" value="1"/>
</dbReference>
<evidence type="ECO:0000256" key="6">
    <source>
        <dbReference type="ARBA" id="ARBA00024998"/>
    </source>
</evidence>
<keyword evidence="5 8" id="KW-0687">Ribonucleoprotein</keyword>
<name>A0A2J0LDF9_9BACT</name>
<dbReference type="InterPro" id="IPR057258">
    <property type="entry name" value="Ribosomal_uS3"/>
</dbReference>
<dbReference type="GO" id="GO:0022627">
    <property type="term" value="C:cytosolic small ribosomal subunit"/>
    <property type="evidence" value="ECO:0007669"/>
    <property type="project" value="TreeGrafter"/>
</dbReference>
<sequence>MGHKVHPYCIRIGIVKDWSSQWFVRKKDFPSLVYEDFNVRKYIKKTFAQARVSKVDIIRAGNKMKVAIHSARPGVIIGRRGADIDRLREDLQNITQKEIFVDIKEIKNPAVDAQLIAENIAFQIEKRIMVKRAMKKSIQQAIDSGAKGIRIRCKGRLNGAEIARRESYMVGSIPLHTLRADIDYGFVEALTTYGLIGVKVWVYMGETHLKEKKDELDNGNDAKKSKI</sequence>
<dbReference type="Proteomes" id="UP000231267">
    <property type="component" value="Unassembled WGS sequence"/>
</dbReference>
<dbReference type="InterPro" id="IPR036419">
    <property type="entry name" value="Ribosomal_S3_C_sf"/>
</dbReference>
<dbReference type="InterPro" id="IPR005704">
    <property type="entry name" value="Ribosomal_uS3_bac-typ"/>
</dbReference>
<dbReference type="InterPro" id="IPR004087">
    <property type="entry name" value="KH_dom"/>
</dbReference>
<dbReference type="AlphaFoldDB" id="A0A2J0LDF9"/>
<evidence type="ECO:0000259" key="10">
    <source>
        <dbReference type="PROSITE" id="PS50823"/>
    </source>
</evidence>
<dbReference type="SUPFAM" id="SSF54814">
    <property type="entry name" value="Prokaryotic type KH domain (KH-domain type II)"/>
    <property type="match status" value="1"/>
</dbReference>
<comment type="similarity">
    <text evidence="1 8 9">Belongs to the universal ribosomal protein uS3 family.</text>
</comment>
<evidence type="ECO:0000256" key="9">
    <source>
        <dbReference type="RuleBase" id="RU003624"/>
    </source>
</evidence>
<evidence type="ECO:0000256" key="5">
    <source>
        <dbReference type="ARBA" id="ARBA00023274"/>
    </source>
</evidence>
<dbReference type="GO" id="GO:0003729">
    <property type="term" value="F:mRNA binding"/>
    <property type="evidence" value="ECO:0007669"/>
    <property type="project" value="UniProtKB-UniRule"/>
</dbReference>
<evidence type="ECO:0000256" key="4">
    <source>
        <dbReference type="ARBA" id="ARBA00022980"/>
    </source>
</evidence>
<keyword evidence="2 8" id="KW-0699">rRNA-binding</keyword>
<dbReference type="PROSITE" id="PS50823">
    <property type="entry name" value="KH_TYPE_2"/>
    <property type="match status" value="1"/>
</dbReference>
<dbReference type="HAMAP" id="MF_01309_B">
    <property type="entry name" value="Ribosomal_uS3_B"/>
    <property type="match status" value="1"/>
</dbReference>
<reference evidence="11 12" key="1">
    <citation type="submission" date="2017-09" db="EMBL/GenBank/DDBJ databases">
        <title>Depth-based differentiation of microbial function through sediment-hosted aquifers and enrichment of novel symbionts in the deep terrestrial subsurface.</title>
        <authorList>
            <person name="Probst A.J."/>
            <person name="Ladd B."/>
            <person name="Jarett J.K."/>
            <person name="Geller-Mcgrath D.E."/>
            <person name="Sieber C.M."/>
            <person name="Emerson J.B."/>
            <person name="Anantharaman K."/>
            <person name="Thomas B.C."/>
            <person name="Malmstrom R."/>
            <person name="Stieglmeier M."/>
            <person name="Klingl A."/>
            <person name="Woyke T."/>
            <person name="Ryan C.M."/>
            <person name="Banfield J.F."/>
        </authorList>
    </citation>
    <scope>NUCLEOTIDE SEQUENCE [LARGE SCALE GENOMIC DNA]</scope>
    <source>
        <strain evidence="11">CG12_big_fil_rev_8_21_14_0_65_43_15</strain>
    </source>
</reference>
<dbReference type="InterPro" id="IPR001351">
    <property type="entry name" value="Ribosomal_uS3_C"/>
</dbReference>
<dbReference type="GO" id="GO:0003735">
    <property type="term" value="F:structural constituent of ribosome"/>
    <property type="evidence" value="ECO:0007669"/>
    <property type="project" value="InterPro"/>
</dbReference>
<evidence type="ECO:0000313" key="11">
    <source>
        <dbReference type="EMBL" id="PIW65882.1"/>
    </source>
</evidence>
<evidence type="ECO:0000256" key="2">
    <source>
        <dbReference type="ARBA" id="ARBA00022730"/>
    </source>
</evidence>
<dbReference type="EMBL" id="PFGP01000137">
    <property type="protein sequence ID" value="PIW65882.1"/>
    <property type="molecule type" value="Genomic_DNA"/>
</dbReference>
<dbReference type="InterPro" id="IPR004044">
    <property type="entry name" value="KH_dom_type_2"/>
</dbReference>
<gene>
    <name evidence="8" type="primary">rpsC</name>
    <name evidence="11" type="ORF">COW11_06215</name>
</gene>
<dbReference type="CDD" id="cd02412">
    <property type="entry name" value="KH-II_30S_S3"/>
    <property type="match status" value="1"/>
</dbReference>
<keyword evidence="4 8" id="KW-0689">Ribosomal protein</keyword>
<dbReference type="InterPro" id="IPR015946">
    <property type="entry name" value="KH_dom-like_a/b"/>
</dbReference>
<dbReference type="InterPro" id="IPR018280">
    <property type="entry name" value="Ribosomal_uS3_CS"/>
</dbReference>
<proteinExistence type="inferred from homology"/>
<feature type="domain" description="KH type-2" evidence="10">
    <location>
        <begin position="39"/>
        <end position="107"/>
    </location>
</feature>
<protein>
    <recommendedName>
        <fullName evidence="7 8">Small ribosomal subunit protein uS3</fullName>
    </recommendedName>
</protein>
<comment type="function">
    <text evidence="6 8">Binds the lower part of the 30S subunit head. Binds mRNA in the 70S ribosome, positioning it for translation.</text>
</comment>
<dbReference type="Gene3D" id="3.30.300.20">
    <property type="match status" value="1"/>
</dbReference>
<evidence type="ECO:0000256" key="3">
    <source>
        <dbReference type="ARBA" id="ARBA00022884"/>
    </source>
</evidence>
<dbReference type="SMART" id="SM00322">
    <property type="entry name" value="KH"/>
    <property type="match status" value="1"/>
</dbReference>
<dbReference type="Pfam" id="PF07650">
    <property type="entry name" value="KH_2"/>
    <property type="match status" value="1"/>
</dbReference>
<keyword evidence="3 8" id="KW-0694">RNA-binding</keyword>
<dbReference type="GO" id="GO:0006412">
    <property type="term" value="P:translation"/>
    <property type="evidence" value="ECO:0007669"/>
    <property type="project" value="UniProtKB-UniRule"/>
</dbReference>
<dbReference type="NCBIfam" id="TIGR01009">
    <property type="entry name" value="rpsC_bact"/>
    <property type="match status" value="1"/>
</dbReference>
<dbReference type="PANTHER" id="PTHR11760">
    <property type="entry name" value="30S/40S RIBOSOMAL PROTEIN S3"/>
    <property type="match status" value="1"/>
</dbReference>
<dbReference type="FunFam" id="3.30.300.20:FF:000001">
    <property type="entry name" value="30S ribosomal protein S3"/>
    <property type="match status" value="1"/>
</dbReference>
<dbReference type="PANTHER" id="PTHR11760:SF19">
    <property type="entry name" value="SMALL RIBOSOMAL SUBUNIT PROTEIN US3C"/>
    <property type="match status" value="1"/>
</dbReference>
<dbReference type="Pfam" id="PF00189">
    <property type="entry name" value="Ribosomal_S3_C"/>
    <property type="match status" value="1"/>
</dbReference>
<dbReference type="Gene3D" id="3.30.1140.32">
    <property type="entry name" value="Ribosomal protein S3, C-terminal domain"/>
    <property type="match status" value="1"/>
</dbReference>
<comment type="caution">
    <text evidence="11">The sequence shown here is derived from an EMBL/GenBank/DDBJ whole genome shotgun (WGS) entry which is preliminary data.</text>
</comment>
<organism evidence="11 12">
    <name type="scientific">Candidatus Taenaricola geysiri</name>
    <dbReference type="NCBI Taxonomy" id="1974752"/>
    <lineage>
        <taxon>Bacteria</taxon>
        <taxon>Pseudomonadati</taxon>
        <taxon>Candidatus Omnitrophota</taxon>
        <taxon>Candidatus Taenaricola</taxon>
    </lineage>
</organism>